<protein>
    <submittedName>
        <fullName evidence="1">Uncharacterized protein</fullName>
    </submittedName>
</protein>
<dbReference type="RefSeq" id="WP_015906662.1">
    <property type="nucleotide sequence ID" value="NC_012108.1"/>
</dbReference>
<sequence>MGAEEPWLATVQRLKQLFIKGVCRVEQRSLAEQLKTLLSGIAAPACPASMEESPTSPFQWIAAKPLLALRQRVATDNEAVAAILATAVGIRSPWLSIIAARVKEASGLKASEVLVQLVTQLGEAASWVEASLPGAKLAATPWGDLERQLLGSVAELAPATPVLCRVLSAAAWLKSFQSNPLTALKPVDPTGLRPDINWCRGRLLGLPQADDGNALRGGPMLNQMIAGDFLLTGVIENKGAIQETHEMGALAWVLANPWAFLLTCLIYAQDSWAAEQQGGILLELPGGQNPFFPTRIQLLVVDKDENEVLCGTLAGLIVRFLESRSIYLFPAAPTVDELDTLMRPVVQALLTHRVWRYYDGLSEEQGYYRIDPDFADLCYRRLGSRIFQRYGRTIWQEFRPLAEAWQREKSGVGMNERTLTLIRGGVL</sequence>
<organism evidence="1 2">
    <name type="scientific">Desulforapulum autotrophicum (strain ATCC 43914 / DSM 3382 / VKM B-1955 / HRM2)</name>
    <name type="common">Desulfobacterium autotrophicum</name>
    <dbReference type="NCBI Taxonomy" id="177437"/>
    <lineage>
        <taxon>Bacteria</taxon>
        <taxon>Pseudomonadati</taxon>
        <taxon>Thermodesulfobacteriota</taxon>
        <taxon>Desulfobacteria</taxon>
        <taxon>Desulfobacterales</taxon>
        <taxon>Desulfobacteraceae</taxon>
        <taxon>Desulforapulum</taxon>
    </lineage>
</organism>
<proteinExistence type="predicted"/>
<dbReference type="eggNOG" id="ENOG5032VFU">
    <property type="taxonomic scope" value="Bacteria"/>
</dbReference>
<evidence type="ECO:0000313" key="2">
    <source>
        <dbReference type="Proteomes" id="UP000000442"/>
    </source>
</evidence>
<keyword evidence="2" id="KW-1185">Reference proteome</keyword>
<dbReference type="HOGENOM" id="CLU_052624_0_0_7"/>
<dbReference type="Proteomes" id="UP000000442">
    <property type="component" value="Chromosome"/>
</dbReference>
<dbReference type="KEGG" id="dat:HRM2_49070"/>
<reference evidence="1 2" key="1">
    <citation type="journal article" date="2009" name="Environ. Microbiol.">
        <title>Genome sequence of Desulfobacterium autotrophicum HRM2, a marine sulfate reducer oxidizing organic carbon completely to carbon dioxide.</title>
        <authorList>
            <person name="Strittmatter A.W."/>
            <person name="Liesegang H."/>
            <person name="Rabus R."/>
            <person name="Decker I."/>
            <person name="Amann J."/>
            <person name="Andres S."/>
            <person name="Henne A."/>
            <person name="Fricke W.F."/>
            <person name="Martinez-Arias R."/>
            <person name="Bartels D."/>
            <person name="Goesmann A."/>
            <person name="Krause L."/>
            <person name="Puehler A."/>
            <person name="Klenk H.P."/>
            <person name="Richter M."/>
            <person name="Schuler M."/>
            <person name="Gloeckner F.O."/>
            <person name="Meyerdierks A."/>
            <person name="Gottschalk G."/>
            <person name="Amann R."/>
        </authorList>
    </citation>
    <scope>NUCLEOTIDE SEQUENCE [LARGE SCALE GENOMIC DNA]</scope>
    <source>
        <strain evidence="2">ATCC 43914 / DSM 3382 / HRM2</strain>
    </source>
</reference>
<evidence type="ECO:0000313" key="1">
    <source>
        <dbReference type="EMBL" id="ACN17955.1"/>
    </source>
</evidence>
<dbReference type="AlphaFoldDB" id="C0QIL1"/>
<dbReference type="EMBL" id="CP001087">
    <property type="protein sequence ID" value="ACN17955.1"/>
    <property type="molecule type" value="Genomic_DNA"/>
</dbReference>
<gene>
    <name evidence="1" type="ordered locus">HRM2_49070</name>
</gene>
<name>C0QIL1_DESAH</name>
<dbReference type="STRING" id="177437.HRM2_49070"/>
<accession>C0QIL1</accession>
<dbReference type="OrthoDB" id="3078744at2"/>